<dbReference type="InterPro" id="IPR018635">
    <property type="entry name" value="UPF0319"/>
</dbReference>
<keyword evidence="2 3" id="KW-0732">Signal</keyword>
<dbReference type="EMBL" id="JBFRUW010000059">
    <property type="protein sequence ID" value="MFA0569719.1"/>
    <property type="molecule type" value="Genomic_DNA"/>
</dbReference>
<protein>
    <submittedName>
        <fullName evidence="4">DUF2057 family protein</fullName>
    </submittedName>
</protein>
<feature type="chain" id="PRO_5046593856" evidence="3">
    <location>
        <begin position="22"/>
        <end position="220"/>
    </location>
</feature>
<dbReference type="Proteomes" id="UP001570417">
    <property type="component" value="Unassembled WGS sequence"/>
</dbReference>
<evidence type="ECO:0000313" key="4">
    <source>
        <dbReference type="EMBL" id="MFA0569719.1"/>
    </source>
</evidence>
<comment type="caution">
    <text evidence="4">The sequence shown here is derived from an EMBL/GenBank/DDBJ whole genome shotgun (WGS) entry which is preliminary data.</text>
</comment>
<dbReference type="RefSeq" id="WP_372266956.1">
    <property type="nucleotide sequence ID" value="NZ_JBFRUW010000059.1"/>
</dbReference>
<dbReference type="PANTHER" id="PTHR38108:SF1">
    <property type="entry name" value="UPF0319 PROTEIN YCCT"/>
    <property type="match status" value="1"/>
</dbReference>
<evidence type="ECO:0000313" key="5">
    <source>
        <dbReference type="Proteomes" id="UP001570417"/>
    </source>
</evidence>
<dbReference type="Pfam" id="PF09829">
    <property type="entry name" value="DUF2057"/>
    <property type="match status" value="1"/>
</dbReference>
<feature type="signal peptide" evidence="3">
    <location>
        <begin position="1"/>
        <end position="21"/>
    </location>
</feature>
<evidence type="ECO:0000256" key="3">
    <source>
        <dbReference type="SAM" id="SignalP"/>
    </source>
</evidence>
<evidence type="ECO:0000256" key="1">
    <source>
        <dbReference type="ARBA" id="ARBA00008490"/>
    </source>
</evidence>
<proteinExistence type="inferred from homology"/>
<reference evidence="4 5" key="1">
    <citation type="journal article" date="2024" name="ISME J.">
        <title>Tailless and filamentous prophages are predominant in marine Vibrio.</title>
        <authorList>
            <person name="Steensen K."/>
            <person name="Seneca J."/>
            <person name="Bartlau N."/>
            <person name="Yu X.A."/>
            <person name="Hussain F.A."/>
            <person name="Polz M.F."/>
        </authorList>
    </citation>
    <scope>NUCLEOTIDE SEQUENCE [LARGE SCALE GENOMIC DNA]</scope>
    <source>
        <strain evidence="4 5">10N.222.51.A1</strain>
    </source>
</reference>
<name>A0ABV4NFC8_9VIBR</name>
<evidence type="ECO:0000256" key="2">
    <source>
        <dbReference type="ARBA" id="ARBA00022729"/>
    </source>
</evidence>
<sequence length="220" mass="24933">MRLLLTITLTLAMCTSFQSIAASILYIPDTVSLLAVNMEKPETKGGFFSENTTLELPNGMNQIVFKYQTEFEIGDVIKTVYSDAVIVKFNSSNEELVFELPSFSSYRQAEKGMFPLKWKLLDKNGESIILTQDTLLSSGVQLGRNYPQEARNYNIAGGLASVPVTYVVANQFEKNIAASELTQTSVKWDNQPSIEQFKEMYKELSLEEKNELKEWINRQK</sequence>
<dbReference type="PANTHER" id="PTHR38108">
    <property type="entry name" value="UPF0319 PROTEIN YCCT"/>
    <property type="match status" value="1"/>
</dbReference>
<organism evidence="4 5">
    <name type="scientific">Vibrio gallaecicus</name>
    <dbReference type="NCBI Taxonomy" id="552386"/>
    <lineage>
        <taxon>Bacteria</taxon>
        <taxon>Pseudomonadati</taxon>
        <taxon>Pseudomonadota</taxon>
        <taxon>Gammaproteobacteria</taxon>
        <taxon>Vibrionales</taxon>
        <taxon>Vibrionaceae</taxon>
        <taxon>Vibrio</taxon>
    </lineage>
</organism>
<comment type="similarity">
    <text evidence="1">Belongs to the UPF0319 family.</text>
</comment>
<accession>A0ABV4NFC8</accession>
<gene>
    <name evidence="4" type="ORF">AB4566_15720</name>
</gene>
<keyword evidence="5" id="KW-1185">Reference proteome</keyword>